<comment type="caution">
    <text evidence="1">The sequence shown here is derived from an EMBL/GenBank/DDBJ whole genome shotgun (WGS) entry which is preliminary data.</text>
</comment>
<evidence type="ECO:0000313" key="2">
    <source>
        <dbReference type="Proteomes" id="UP000229600"/>
    </source>
</evidence>
<proteinExistence type="predicted"/>
<organism evidence="1 2">
    <name type="scientific">Candidatus Magasanikbacteria bacterium CG11_big_fil_rev_8_21_14_0_20_39_34</name>
    <dbReference type="NCBI Taxonomy" id="1974653"/>
    <lineage>
        <taxon>Bacteria</taxon>
        <taxon>Candidatus Magasanikiibacteriota</taxon>
    </lineage>
</organism>
<evidence type="ECO:0000313" key="1">
    <source>
        <dbReference type="EMBL" id="PIR04068.1"/>
    </source>
</evidence>
<sequence>MHERETGLNPSETLKQAKARALRSLEEGNLQGAIDSMVSDLQRDPTRPDFQKNMITGMALALKDDPELNRKKVEEFINGFNM</sequence>
<dbReference type="Proteomes" id="UP000229600">
    <property type="component" value="Unassembled WGS sequence"/>
</dbReference>
<dbReference type="AlphaFoldDB" id="A0A2H0N5A5"/>
<dbReference type="EMBL" id="PCWN01000007">
    <property type="protein sequence ID" value="PIR04068.1"/>
    <property type="molecule type" value="Genomic_DNA"/>
</dbReference>
<gene>
    <name evidence="1" type="ORF">COV59_02700</name>
</gene>
<protein>
    <submittedName>
        <fullName evidence="1">Uncharacterized protein</fullName>
    </submittedName>
</protein>
<reference evidence="1 2" key="1">
    <citation type="submission" date="2017-09" db="EMBL/GenBank/DDBJ databases">
        <title>Depth-based differentiation of microbial function through sediment-hosted aquifers and enrichment of novel symbionts in the deep terrestrial subsurface.</title>
        <authorList>
            <person name="Probst A.J."/>
            <person name="Ladd B."/>
            <person name="Jarett J.K."/>
            <person name="Geller-Mcgrath D.E."/>
            <person name="Sieber C.M."/>
            <person name="Emerson J.B."/>
            <person name="Anantharaman K."/>
            <person name="Thomas B.C."/>
            <person name="Malmstrom R."/>
            <person name="Stieglmeier M."/>
            <person name="Klingl A."/>
            <person name="Woyke T."/>
            <person name="Ryan C.M."/>
            <person name="Banfield J.F."/>
        </authorList>
    </citation>
    <scope>NUCLEOTIDE SEQUENCE [LARGE SCALE GENOMIC DNA]</scope>
    <source>
        <strain evidence="1">CG11_big_fil_rev_8_21_14_0_20_39_34</strain>
    </source>
</reference>
<accession>A0A2H0N5A5</accession>
<name>A0A2H0N5A5_9BACT</name>